<keyword evidence="4" id="KW-1185">Reference proteome</keyword>
<reference evidence="4" key="1">
    <citation type="journal article" date="2019" name="Int. J. Syst. Evol. Microbiol.">
        <title>The Global Catalogue of Microorganisms (GCM) 10K type strain sequencing project: providing services to taxonomists for standard genome sequencing and annotation.</title>
        <authorList>
            <consortium name="The Broad Institute Genomics Platform"/>
            <consortium name="The Broad Institute Genome Sequencing Center for Infectious Disease"/>
            <person name="Wu L."/>
            <person name="Ma J."/>
        </authorList>
    </citation>
    <scope>NUCLEOTIDE SEQUENCE [LARGE SCALE GENOMIC DNA]</scope>
    <source>
        <strain evidence="4">JCM 14370</strain>
    </source>
</reference>
<feature type="chain" id="PRO_5046342319" evidence="2">
    <location>
        <begin position="20"/>
        <end position="180"/>
    </location>
</feature>
<comment type="caution">
    <text evidence="3">The sequence shown here is derived from an EMBL/GenBank/DDBJ whole genome shotgun (WGS) entry which is preliminary data.</text>
</comment>
<gene>
    <name evidence="3" type="ORF">GCM10008938_38600</name>
</gene>
<dbReference type="EMBL" id="BMOD01000019">
    <property type="protein sequence ID" value="GGJ48860.1"/>
    <property type="molecule type" value="Genomic_DNA"/>
</dbReference>
<evidence type="ECO:0000256" key="2">
    <source>
        <dbReference type="SAM" id="SignalP"/>
    </source>
</evidence>
<organism evidence="3 4">
    <name type="scientific">Deinococcus roseus</name>
    <dbReference type="NCBI Taxonomy" id="392414"/>
    <lineage>
        <taxon>Bacteria</taxon>
        <taxon>Thermotogati</taxon>
        <taxon>Deinococcota</taxon>
        <taxon>Deinococci</taxon>
        <taxon>Deinococcales</taxon>
        <taxon>Deinococcaceae</taxon>
        <taxon>Deinococcus</taxon>
    </lineage>
</organism>
<feature type="compositionally biased region" description="Basic and acidic residues" evidence="1">
    <location>
        <begin position="124"/>
        <end position="135"/>
    </location>
</feature>
<evidence type="ECO:0000313" key="3">
    <source>
        <dbReference type="EMBL" id="GGJ48860.1"/>
    </source>
</evidence>
<accession>A0ABQ2DBN5</accession>
<evidence type="ECO:0000256" key="1">
    <source>
        <dbReference type="SAM" id="MobiDB-lite"/>
    </source>
</evidence>
<feature type="signal peptide" evidence="2">
    <location>
        <begin position="1"/>
        <end position="19"/>
    </location>
</feature>
<proteinExistence type="predicted"/>
<evidence type="ECO:0000313" key="4">
    <source>
        <dbReference type="Proteomes" id="UP000632222"/>
    </source>
</evidence>
<dbReference type="RefSeq" id="WP_189005525.1">
    <property type="nucleotide sequence ID" value="NZ_BMOD01000019.1"/>
</dbReference>
<name>A0ABQ2DBN5_9DEIO</name>
<sequence>MKKIILVAALLFAGNAALAEDTPPPMPSPTATVAVAATRGWTITFVDASGTVVATLNPDGTLNATGDLSTARQVVVKDAEDKTATYDLASDLSKPGQVKVTLTVEGKTQTLPLVAVLNKAQHQAKADKDKSKDHDDDADEAVEDHGKSGEDHGKSGEDHGKSGEDHGKSGEDHGKSDKDK</sequence>
<feature type="compositionally biased region" description="Basic and acidic residues" evidence="1">
    <location>
        <begin position="143"/>
        <end position="180"/>
    </location>
</feature>
<protein>
    <submittedName>
        <fullName evidence="3">Uncharacterized protein</fullName>
    </submittedName>
</protein>
<dbReference type="Proteomes" id="UP000632222">
    <property type="component" value="Unassembled WGS sequence"/>
</dbReference>
<feature type="region of interest" description="Disordered" evidence="1">
    <location>
        <begin position="122"/>
        <end position="180"/>
    </location>
</feature>
<keyword evidence="2" id="KW-0732">Signal</keyword>